<reference evidence="8" key="1">
    <citation type="journal article" date="2019" name="Int. J. Syst. Evol. Microbiol.">
        <title>The Global Catalogue of Microorganisms (GCM) 10K type strain sequencing project: providing services to taxonomists for standard genome sequencing and annotation.</title>
        <authorList>
            <consortium name="The Broad Institute Genomics Platform"/>
            <consortium name="The Broad Institute Genome Sequencing Center for Infectious Disease"/>
            <person name="Wu L."/>
            <person name="Ma J."/>
        </authorList>
    </citation>
    <scope>NUCLEOTIDE SEQUENCE [LARGE SCALE GENOMIC DNA]</scope>
    <source>
        <strain evidence="8">KCTC 42087</strain>
    </source>
</reference>
<feature type="transmembrane region" description="Helical" evidence="5">
    <location>
        <begin position="324"/>
        <end position="345"/>
    </location>
</feature>
<evidence type="ECO:0000256" key="2">
    <source>
        <dbReference type="ARBA" id="ARBA00022692"/>
    </source>
</evidence>
<keyword evidence="8" id="KW-1185">Reference proteome</keyword>
<dbReference type="Gene3D" id="1.20.1250.20">
    <property type="entry name" value="MFS general substrate transporter like domains"/>
    <property type="match status" value="2"/>
</dbReference>
<feature type="domain" description="Major facilitator superfamily (MFS) profile" evidence="6">
    <location>
        <begin position="39"/>
        <end position="410"/>
    </location>
</feature>
<name>A0ABW0ZWN7_9ACTN</name>
<comment type="caution">
    <text evidence="7">The sequence shown here is derived from an EMBL/GenBank/DDBJ whole genome shotgun (WGS) entry which is preliminary data.</text>
</comment>
<dbReference type="PROSITE" id="PS50850">
    <property type="entry name" value="MFS"/>
    <property type="match status" value="1"/>
</dbReference>
<evidence type="ECO:0000256" key="3">
    <source>
        <dbReference type="ARBA" id="ARBA00022989"/>
    </source>
</evidence>
<evidence type="ECO:0000313" key="8">
    <source>
        <dbReference type="Proteomes" id="UP001596074"/>
    </source>
</evidence>
<dbReference type="CDD" id="cd17393">
    <property type="entry name" value="MFS_MosC_like"/>
    <property type="match status" value="1"/>
</dbReference>
<dbReference type="Pfam" id="PF07690">
    <property type="entry name" value="MFS_1"/>
    <property type="match status" value="1"/>
</dbReference>
<feature type="transmembrane region" description="Helical" evidence="5">
    <location>
        <begin position="167"/>
        <end position="188"/>
    </location>
</feature>
<comment type="subcellular location">
    <subcellularLocation>
        <location evidence="1">Cell membrane</location>
        <topology evidence="1">Multi-pass membrane protein</topology>
    </subcellularLocation>
</comment>
<feature type="transmembrane region" description="Helical" evidence="5">
    <location>
        <begin position="266"/>
        <end position="287"/>
    </location>
</feature>
<gene>
    <name evidence="7" type="ORF">ACFPZN_11345</name>
</gene>
<dbReference type="PANTHER" id="PTHR23514">
    <property type="entry name" value="BYPASS OF STOP CODON PROTEIN 6"/>
    <property type="match status" value="1"/>
</dbReference>
<evidence type="ECO:0000259" key="6">
    <source>
        <dbReference type="PROSITE" id="PS50850"/>
    </source>
</evidence>
<dbReference type="InterPro" id="IPR011701">
    <property type="entry name" value="MFS"/>
</dbReference>
<protein>
    <submittedName>
        <fullName evidence="7">MFS transporter</fullName>
    </submittedName>
</protein>
<feature type="transmembrane region" description="Helical" evidence="5">
    <location>
        <begin position="299"/>
        <end position="318"/>
    </location>
</feature>
<keyword evidence="4 5" id="KW-0472">Membrane</keyword>
<feature type="transmembrane region" description="Helical" evidence="5">
    <location>
        <begin position="105"/>
        <end position="122"/>
    </location>
</feature>
<dbReference type="InterPro" id="IPR051788">
    <property type="entry name" value="MFS_Transporter"/>
</dbReference>
<feature type="transmembrane region" description="Helical" evidence="5">
    <location>
        <begin position="73"/>
        <end position="93"/>
    </location>
</feature>
<keyword evidence="2 5" id="KW-0812">Transmembrane</keyword>
<feature type="transmembrane region" description="Helical" evidence="5">
    <location>
        <begin position="128"/>
        <end position="146"/>
    </location>
</feature>
<dbReference type="Proteomes" id="UP001596074">
    <property type="component" value="Unassembled WGS sequence"/>
</dbReference>
<evidence type="ECO:0000313" key="7">
    <source>
        <dbReference type="EMBL" id="MFC5746204.1"/>
    </source>
</evidence>
<feature type="transmembrane region" description="Helical" evidence="5">
    <location>
        <begin position="384"/>
        <end position="405"/>
    </location>
</feature>
<feature type="transmembrane region" description="Helical" evidence="5">
    <location>
        <begin position="357"/>
        <end position="378"/>
    </location>
</feature>
<proteinExistence type="predicted"/>
<dbReference type="InterPro" id="IPR036259">
    <property type="entry name" value="MFS_trans_sf"/>
</dbReference>
<accession>A0ABW0ZWN7</accession>
<dbReference type="SUPFAM" id="SSF103473">
    <property type="entry name" value="MFS general substrate transporter"/>
    <property type="match status" value="1"/>
</dbReference>
<sequence>MPRDNRTDGSAHTTEVNANGAARGAAALTSLPPARRRAARTAIAAVFFVNGAAFATWAARVPAVRDALELSPGALSVALTGLAAGAFAGLPLAGGMVARWGSRRVLAGAALYLAALPLITLAPGLVQLTAALAAFAIGNSILDVSMNTQGALAERAYSRPIMGSLHAMFSLGGVLGAAVGGLAASAGIGVEGHFLVTALVLAAVCACAIGFLLPDAPRAGPSAPLLSLPARGLWAPGLIAFCALMGEGLMNDWGALYLNDVAGTSAWTAAAGFAVFSVGMVIGRLAADRVRVRVPTEKLLRGCVLLAASGSVIAIALPTAWTGLAAYALIGLGLAAVVPVTFSHTAHYNPRHPGDSIAAVSTVGYVGFLVGPPLMGAIAHSVGLHTAMLVFPLLMCTMVLLAPLLRPASRRRSDRGAGS</sequence>
<feature type="transmembrane region" description="Helical" evidence="5">
    <location>
        <begin position="42"/>
        <end position="61"/>
    </location>
</feature>
<feature type="transmembrane region" description="Helical" evidence="5">
    <location>
        <begin position="194"/>
        <end position="213"/>
    </location>
</feature>
<evidence type="ECO:0000256" key="1">
    <source>
        <dbReference type="ARBA" id="ARBA00004651"/>
    </source>
</evidence>
<evidence type="ECO:0000256" key="4">
    <source>
        <dbReference type="ARBA" id="ARBA00023136"/>
    </source>
</evidence>
<feature type="transmembrane region" description="Helical" evidence="5">
    <location>
        <begin position="225"/>
        <end position="246"/>
    </location>
</feature>
<keyword evidence="3 5" id="KW-1133">Transmembrane helix</keyword>
<dbReference type="InterPro" id="IPR020846">
    <property type="entry name" value="MFS_dom"/>
</dbReference>
<organism evidence="7 8">
    <name type="scientific">Actinomadura rugatobispora</name>
    <dbReference type="NCBI Taxonomy" id="1994"/>
    <lineage>
        <taxon>Bacteria</taxon>
        <taxon>Bacillati</taxon>
        <taxon>Actinomycetota</taxon>
        <taxon>Actinomycetes</taxon>
        <taxon>Streptosporangiales</taxon>
        <taxon>Thermomonosporaceae</taxon>
        <taxon>Actinomadura</taxon>
    </lineage>
</organism>
<dbReference type="RefSeq" id="WP_378281822.1">
    <property type="nucleotide sequence ID" value="NZ_JBHSON010000012.1"/>
</dbReference>
<dbReference type="PANTHER" id="PTHR23514:SF13">
    <property type="entry name" value="INNER MEMBRANE PROTEIN YBJJ"/>
    <property type="match status" value="1"/>
</dbReference>
<dbReference type="EMBL" id="JBHSON010000012">
    <property type="protein sequence ID" value="MFC5746204.1"/>
    <property type="molecule type" value="Genomic_DNA"/>
</dbReference>
<evidence type="ECO:0000256" key="5">
    <source>
        <dbReference type="SAM" id="Phobius"/>
    </source>
</evidence>